<dbReference type="PROSITE" id="PS00759">
    <property type="entry name" value="ARGE_DAPE_CPG2_2"/>
    <property type="match status" value="1"/>
</dbReference>
<evidence type="ECO:0000256" key="5">
    <source>
        <dbReference type="ARBA" id="ARBA00022833"/>
    </source>
</evidence>
<keyword evidence="4" id="KW-0378">Hydrolase</keyword>
<keyword evidence="8" id="KW-1185">Reference proteome</keyword>
<dbReference type="Proteomes" id="UP000799770">
    <property type="component" value="Unassembled WGS sequence"/>
</dbReference>
<name>A0A6A5YU58_9PLEO</name>
<dbReference type="SUPFAM" id="SSF55031">
    <property type="entry name" value="Bacterial exopeptidase dimerisation domain"/>
    <property type="match status" value="1"/>
</dbReference>
<gene>
    <name evidence="7" type="ORF">BDV96DRAFT_231135</name>
</gene>
<comment type="similarity">
    <text evidence="2">Belongs to the peptidase M20A family.</text>
</comment>
<evidence type="ECO:0000259" key="6">
    <source>
        <dbReference type="Pfam" id="PF07687"/>
    </source>
</evidence>
<dbReference type="OrthoDB" id="10059875at2759"/>
<dbReference type="EMBL" id="ML977341">
    <property type="protein sequence ID" value="KAF2109628.1"/>
    <property type="molecule type" value="Genomic_DNA"/>
</dbReference>
<dbReference type="InterPro" id="IPR036264">
    <property type="entry name" value="Bact_exopeptidase_dim_dom"/>
</dbReference>
<accession>A0A6A5YU58</accession>
<dbReference type="Pfam" id="PF07687">
    <property type="entry name" value="M20_dimer"/>
    <property type="match status" value="1"/>
</dbReference>
<reference evidence="7" key="1">
    <citation type="journal article" date="2020" name="Stud. Mycol.">
        <title>101 Dothideomycetes genomes: a test case for predicting lifestyles and emergence of pathogens.</title>
        <authorList>
            <person name="Haridas S."/>
            <person name="Albert R."/>
            <person name="Binder M."/>
            <person name="Bloem J."/>
            <person name="Labutti K."/>
            <person name="Salamov A."/>
            <person name="Andreopoulos B."/>
            <person name="Baker S."/>
            <person name="Barry K."/>
            <person name="Bills G."/>
            <person name="Bluhm B."/>
            <person name="Cannon C."/>
            <person name="Castanera R."/>
            <person name="Culley D."/>
            <person name="Daum C."/>
            <person name="Ezra D."/>
            <person name="Gonzalez J."/>
            <person name="Henrissat B."/>
            <person name="Kuo A."/>
            <person name="Liang C."/>
            <person name="Lipzen A."/>
            <person name="Lutzoni F."/>
            <person name="Magnuson J."/>
            <person name="Mondo S."/>
            <person name="Nolan M."/>
            <person name="Ohm R."/>
            <person name="Pangilinan J."/>
            <person name="Park H.-J."/>
            <person name="Ramirez L."/>
            <person name="Alfaro M."/>
            <person name="Sun H."/>
            <person name="Tritt A."/>
            <person name="Yoshinaga Y."/>
            <person name="Zwiers L.-H."/>
            <person name="Turgeon B."/>
            <person name="Goodwin S."/>
            <person name="Spatafora J."/>
            <person name="Crous P."/>
            <person name="Grigoriev I."/>
        </authorList>
    </citation>
    <scope>NUCLEOTIDE SEQUENCE</scope>
    <source>
        <strain evidence="7">CBS 627.86</strain>
    </source>
</reference>
<organism evidence="7 8">
    <name type="scientific">Lophiotrema nucula</name>
    <dbReference type="NCBI Taxonomy" id="690887"/>
    <lineage>
        <taxon>Eukaryota</taxon>
        <taxon>Fungi</taxon>
        <taxon>Dikarya</taxon>
        <taxon>Ascomycota</taxon>
        <taxon>Pezizomycotina</taxon>
        <taxon>Dothideomycetes</taxon>
        <taxon>Pleosporomycetidae</taxon>
        <taxon>Pleosporales</taxon>
        <taxon>Lophiotremataceae</taxon>
        <taxon>Lophiotrema</taxon>
    </lineage>
</organism>
<dbReference type="InterPro" id="IPR002933">
    <property type="entry name" value="Peptidase_M20"/>
</dbReference>
<dbReference type="AlphaFoldDB" id="A0A6A5YU58"/>
<dbReference type="Pfam" id="PF01546">
    <property type="entry name" value="Peptidase_M20"/>
    <property type="match status" value="1"/>
</dbReference>
<keyword evidence="3" id="KW-0479">Metal-binding</keyword>
<dbReference type="GO" id="GO:0016787">
    <property type="term" value="F:hydrolase activity"/>
    <property type="evidence" value="ECO:0007669"/>
    <property type="project" value="UniProtKB-KW"/>
</dbReference>
<dbReference type="SUPFAM" id="SSF53187">
    <property type="entry name" value="Zn-dependent exopeptidases"/>
    <property type="match status" value="1"/>
</dbReference>
<dbReference type="InterPro" id="IPR011650">
    <property type="entry name" value="Peptidase_M20_dimer"/>
</dbReference>
<dbReference type="PANTHER" id="PTHR43808">
    <property type="entry name" value="ACETYLORNITHINE DEACETYLASE"/>
    <property type="match status" value="1"/>
</dbReference>
<dbReference type="PANTHER" id="PTHR43808:SF32">
    <property type="entry name" value="ARGE_DAPE-RELATED DEACYLASE"/>
    <property type="match status" value="1"/>
</dbReference>
<dbReference type="InterPro" id="IPR001261">
    <property type="entry name" value="ArgE/DapE_CS"/>
</dbReference>
<comment type="cofactor">
    <cofactor evidence="1">
        <name>Zn(2+)</name>
        <dbReference type="ChEBI" id="CHEBI:29105"/>
    </cofactor>
</comment>
<dbReference type="Gene3D" id="3.30.70.360">
    <property type="match status" value="1"/>
</dbReference>
<evidence type="ECO:0000256" key="4">
    <source>
        <dbReference type="ARBA" id="ARBA00022801"/>
    </source>
</evidence>
<evidence type="ECO:0000313" key="8">
    <source>
        <dbReference type="Proteomes" id="UP000799770"/>
    </source>
</evidence>
<evidence type="ECO:0000256" key="3">
    <source>
        <dbReference type="ARBA" id="ARBA00022723"/>
    </source>
</evidence>
<evidence type="ECO:0000313" key="7">
    <source>
        <dbReference type="EMBL" id="KAF2109628.1"/>
    </source>
</evidence>
<dbReference type="Gene3D" id="3.40.630.10">
    <property type="entry name" value="Zn peptidases"/>
    <property type="match status" value="2"/>
</dbReference>
<evidence type="ECO:0000256" key="1">
    <source>
        <dbReference type="ARBA" id="ARBA00001947"/>
    </source>
</evidence>
<feature type="domain" description="Peptidase M20 dimerisation" evidence="6">
    <location>
        <begin position="196"/>
        <end position="323"/>
    </location>
</feature>
<dbReference type="GO" id="GO:0046872">
    <property type="term" value="F:metal ion binding"/>
    <property type="evidence" value="ECO:0007669"/>
    <property type="project" value="UniProtKB-KW"/>
</dbReference>
<dbReference type="InterPro" id="IPR050072">
    <property type="entry name" value="Peptidase_M20A"/>
</dbReference>
<sequence length="424" mass="45867">MKAQIARQDILREIEENREHYVTFLQNFIRAASPNPPGDTTEASKVVVEFLSSHDIKPNIIAPLERAPNVVTDFNGSKGLGARVILNGHIDAFPVERPDDWERGPYSGYNDGTSIHGRGGVDMKAGTAASIIAFTLLKKRAEHLRGSVALTAVSDEETGGKWGTKYLLEQCGDSSPWKGDVVLNGEPGGLQSIRFGEKGTLRITFTVKTPGANGAYKHVSRGANIIASQIIVKLLDIERLEPELPEVLKKYLQSDEVRRVADDIMGPGAANILLQPTVNVGTMQGGAKVNVIPQQCVFETDIRLPIGMLARTVVDQIDEILKTFPEASYEVQEAASNPANYCTTKHPLAAHLANAAQEVTGVQPVQLAGLGGTDCKFYRYAGVPAYVYGPSPKGMGASGESVLIEEFVDMLKTHTLAVWDYLSS</sequence>
<proteinExistence type="inferred from homology"/>
<protein>
    <submittedName>
        <fullName evidence="7">Acetylornithine deacetylase/succinyldiaminopimelate desuccinylase-like deacylase</fullName>
    </submittedName>
</protein>
<keyword evidence="5" id="KW-0862">Zinc</keyword>
<evidence type="ECO:0000256" key="2">
    <source>
        <dbReference type="ARBA" id="ARBA00006247"/>
    </source>
</evidence>